<feature type="region of interest" description="Disordered" evidence="1">
    <location>
        <begin position="265"/>
        <end position="307"/>
    </location>
</feature>
<accession>A0A812VXB5</accession>
<reference evidence="2" key="1">
    <citation type="submission" date="2021-02" db="EMBL/GenBank/DDBJ databases">
        <authorList>
            <person name="Dougan E. K."/>
            <person name="Rhodes N."/>
            <person name="Thang M."/>
            <person name="Chan C."/>
        </authorList>
    </citation>
    <scope>NUCLEOTIDE SEQUENCE</scope>
</reference>
<dbReference type="InterPro" id="IPR011009">
    <property type="entry name" value="Kinase-like_dom_sf"/>
</dbReference>
<keyword evidence="3" id="KW-1185">Reference proteome</keyword>
<organism evidence="2 3">
    <name type="scientific">Symbiodinium necroappetens</name>
    <dbReference type="NCBI Taxonomy" id="1628268"/>
    <lineage>
        <taxon>Eukaryota</taxon>
        <taxon>Sar</taxon>
        <taxon>Alveolata</taxon>
        <taxon>Dinophyceae</taxon>
        <taxon>Suessiales</taxon>
        <taxon>Symbiodiniaceae</taxon>
        <taxon>Symbiodinium</taxon>
    </lineage>
</organism>
<proteinExistence type="predicted"/>
<dbReference type="AlphaFoldDB" id="A0A812VXB5"/>
<sequence>MVKLDGRCLCVQQCCCIKLPLPPSPAGMIDRVRQTVNTIPTQGCDAAQCDGRSCTPPRSSGTTPNFDCLLAWCHWECSAETPWARGVAIADCTAACLTIIVEWAPKRQRRKDDVAADVCSKKRRACILMPSKWWQVVADGRTSNYPLDRACDQLGQSAHTFHVKEEGLTADLERNVADAQMKAGAKTEEQILSDNVRVTNIQDCKEQNILQLGVAVNFVQDLGCSLPSVADLSVPVGPNSKSNVSSLAMRGALVGLAGAVKDMPRGPAGSGYNDEPATNSKLQPQQLPTLLHSPRKASPSKPKKQPAFQGVAEVSWERFLPDYNSKLGTGAYGGVYSVQGNPDKVVKLFDRGDWNDVMKESVFAQDMKARDPSHYVDCLGVGNTPEDDGNKLFAVFERAAGITLHSAAHRFHSGDGVSH</sequence>
<protein>
    <recommendedName>
        <fullName evidence="4">Protein kinase domain-containing protein</fullName>
    </recommendedName>
</protein>
<feature type="non-terminal residue" evidence="2">
    <location>
        <position position="1"/>
    </location>
</feature>
<name>A0A812VXB5_9DINO</name>
<evidence type="ECO:0008006" key="4">
    <source>
        <dbReference type="Google" id="ProtNLM"/>
    </source>
</evidence>
<dbReference type="EMBL" id="CAJNJA010031431">
    <property type="protein sequence ID" value="CAE7657194.1"/>
    <property type="molecule type" value="Genomic_DNA"/>
</dbReference>
<evidence type="ECO:0000256" key="1">
    <source>
        <dbReference type="SAM" id="MobiDB-lite"/>
    </source>
</evidence>
<gene>
    <name evidence="2" type="ORF">SNEC2469_LOCUS18612</name>
</gene>
<dbReference type="Proteomes" id="UP000601435">
    <property type="component" value="Unassembled WGS sequence"/>
</dbReference>
<evidence type="ECO:0000313" key="3">
    <source>
        <dbReference type="Proteomes" id="UP000601435"/>
    </source>
</evidence>
<dbReference type="OrthoDB" id="432425at2759"/>
<evidence type="ECO:0000313" key="2">
    <source>
        <dbReference type="EMBL" id="CAE7657194.1"/>
    </source>
</evidence>
<feature type="compositionally biased region" description="Polar residues" evidence="1">
    <location>
        <begin position="276"/>
        <end position="288"/>
    </location>
</feature>
<comment type="caution">
    <text evidence="2">The sequence shown here is derived from an EMBL/GenBank/DDBJ whole genome shotgun (WGS) entry which is preliminary data.</text>
</comment>
<dbReference type="SUPFAM" id="SSF56112">
    <property type="entry name" value="Protein kinase-like (PK-like)"/>
    <property type="match status" value="1"/>
</dbReference>